<feature type="transmembrane region" description="Helical" evidence="13">
    <location>
        <begin position="273"/>
        <end position="292"/>
    </location>
</feature>
<dbReference type="GO" id="GO:0004930">
    <property type="term" value="F:G protein-coupled receptor activity"/>
    <property type="evidence" value="ECO:0007669"/>
    <property type="project" value="UniProtKB-KW"/>
</dbReference>
<evidence type="ECO:0000259" key="14">
    <source>
        <dbReference type="PROSITE" id="PS50262"/>
    </source>
</evidence>
<organism evidence="15 16">
    <name type="scientific">Crotalus adamanteus</name>
    <name type="common">Eastern diamondback rattlesnake</name>
    <dbReference type="NCBI Taxonomy" id="8729"/>
    <lineage>
        <taxon>Eukaryota</taxon>
        <taxon>Metazoa</taxon>
        <taxon>Chordata</taxon>
        <taxon>Craniata</taxon>
        <taxon>Vertebrata</taxon>
        <taxon>Euteleostomi</taxon>
        <taxon>Lepidosauria</taxon>
        <taxon>Squamata</taxon>
        <taxon>Bifurcata</taxon>
        <taxon>Unidentata</taxon>
        <taxon>Episquamata</taxon>
        <taxon>Toxicofera</taxon>
        <taxon>Serpentes</taxon>
        <taxon>Colubroidea</taxon>
        <taxon>Viperidae</taxon>
        <taxon>Crotalinae</taxon>
        <taxon>Crotalus</taxon>
    </lineage>
</organism>
<name>A0AAW1AWY5_CROAD</name>
<keyword evidence="10" id="KW-0807">Transducer</keyword>
<dbReference type="Pfam" id="PF00001">
    <property type="entry name" value="7tm_1"/>
    <property type="match status" value="1"/>
</dbReference>
<dbReference type="InterPro" id="IPR000826">
    <property type="entry name" value="Formyl_rcpt-rel"/>
</dbReference>
<keyword evidence="5 13" id="KW-1133">Transmembrane helix</keyword>
<dbReference type="SUPFAM" id="SSF81321">
    <property type="entry name" value="Family A G protein-coupled receptor-like"/>
    <property type="match status" value="1"/>
</dbReference>
<dbReference type="PROSITE" id="PS50262">
    <property type="entry name" value="G_PROTEIN_RECEP_F1_2"/>
    <property type="match status" value="1"/>
</dbReference>
<keyword evidence="8" id="KW-1015">Disulfide bond</keyword>
<feature type="region of interest" description="Disordered" evidence="12">
    <location>
        <begin position="360"/>
        <end position="394"/>
    </location>
</feature>
<dbReference type="PRINTS" id="PR01104">
    <property type="entry name" value="ANPHYLATOXNR"/>
</dbReference>
<evidence type="ECO:0000256" key="9">
    <source>
        <dbReference type="ARBA" id="ARBA00023170"/>
    </source>
</evidence>
<dbReference type="GO" id="GO:0007200">
    <property type="term" value="P:phospholipase C-activating G protein-coupled receptor signaling pathway"/>
    <property type="evidence" value="ECO:0007669"/>
    <property type="project" value="TreeGrafter"/>
</dbReference>
<evidence type="ECO:0000256" key="3">
    <source>
        <dbReference type="ARBA" id="ARBA00022553"/>
    </source>
</evidence>
<evidence type="ECO:0000256" key="12">
    <source>
        <dbReference type="SAM" id="MobiDB-lite"/>
    </source>
</evidence>
<evidence type="ECO:0000256" key="1">
    <source>
        <dbReference type="ARBA" id="ARBA00004651"/>
    </source>
</evidence>
<evidence type="ECO:0000256" key="13">
    <source>
        <dbReference type="SAM" id="Phobius"/>
    </source>
</evidence>
<evidence type="ECO:0000313" key="15">
    <source>
        <dbReference type="EMBL" id="KAK9394453.1"/>
    </source>
</evidence>
<feature type="transmembrane region" description="Helical" evidence="13">
    <location>
        <begin position="108"/>
        <end position="130"/>
    </location>
</feature>
<comment type="similarity">
    <text evidence="11">Belongs to the chemokine-like receptor (CMKLR) family.</text>
</comment>
<dbReference type="AlphaFoldDB" id="A0AAW1AWY5"/>
<dbReference type="GO" id="GO:0006935">
    <property type="term" value="P:chemotaxis"/>
    <property type="evidence" value="ECO:0007669"/>
    <property type="project" value="InterPro"/>
</dbReference>
<accession>A0AAW1AWY5</accession>
<dbReference type="GO" id="GO:0007204">
    <property type="term" value="P:positive regulation of cytosolic calcium ion concentration"/>
    <property type="evidence" value="ECO:0007669"/>
    <property type="project" value="TreeGrafter"/>
</dbReference>
<feature type="compositionally biased region" description="Polar residues" evidence="12">
    <location>
        <begin position="375"/>
        <end position="394"/>
    </location>
</feature>
<dbReference type="InterPro" id="IPR002234">
    <property type="entry name" value="Anphylx_rcpt_C3a/C5a1-2"/>
</dbReference>
<reference evidence="15 16" key="1">
    <citation type="journal article" date="2024" name="Proc. Natl. Acad. Sci. U.S.A.">
        <title>The genetic regulatory architecture and epigenomic basis for age-related changes in rattlesnake venom.</title>
        <authorList>
            <person name="Hogan M.P."/>
            <person name="Holding M.L."/>
            <person name="Nystrom G.S."/>
            <person name="Colston T.J."/>
            <person name="Bartlett D.A."/>
            <person name="Mason A.J."/>
            <person name="Ellsworth S.A."/>
            <person name="Rautsaw R.M."/>
            <person name="Lawrence K.C."/>
            <person name="Strickland J.L."/>
            <person name="He B."/>
            <person name="Fraser P."/>
            <person name="Margres M.J."/>
            <person name="Gilbert D.M."/>
            <person name="Gibbs H.L."/>
            <person name="Parkinson C.L."/>
            <person name="Rokyta D.R."/>
        </authorList>
    </citation>
    <scope>NUCLEOTIDE SEQUENCE [LARGE SCALE GENOMIC DNA]</scope>
    <source>
        <strain evidence="15">DRR0105</strain>
    </source>
</reference>
<feature type="domain" description="G-protein coupled receptors family 1 profile" evidence="14">
    <location>
        <begin position="89"/>
        <end position="328"/>
    </location>
</feature>
<dbReference type="PRINTS" id="PR00426">
    <property type="entry name" value="C5ANPHYLTXNR"/>
</dbReference>
<evidence type="ECO:0000256" key="7">
    <source>
        <dbReference type="ARBA" id="ARBA00023136"/>
    </source>
</evidence>
<keyword evidence="3" id="KW-0597">Phosphoprotein</keyword>
<dbReference type="Gene3D" id="1.20.1070.10">
    <property type="entry name" value="Rhodopsin 7-helix transmembrane proteins"/>
    <property type="match status" value="1"/>
</dbReference>
<dbReference type="InterPro" id="IPR000276">
    <property type="entry name" value="GPCR_Rhodpsn"/>
</dbReference>
<evidence type="ECO:0000256" key="6">
    <source>
        <dbReference type="ARBA" id="ARBA00023040"/>
    </source>
</evidence>
<keyword evidence="4 13" id="KW-0812">Transmembrane</keyword>
<dbReference type="Proteomes" id="UP001474421">
    <property type="component" value="Unassembled WGS sequence"/>
</dbReference>
<feature type="transmembrane region" description="Helical" evidence="13">
    <location>
        <begin position="236"/>
        <end position="261"/>
    </location>
</feature>
<evidence type="ECO:0000313" key="16">
    <source>
        <dbReference type="Proteomes" id="UP001474421"/>
    </source>
</evidence>
<comment type="subcellular location">
    <subcellularLocation>
        <location evidence="1">Cell membrane</location>
        <topology evidence="1">Multi-pass membrane protein</topology>
    </subcellularLocation>
</comment>
<evidence type="ECO:0000256" key="5">
    <source>
        <dbReference type="ARBA" id="ARBA00022989"/>
    </source>
</evidence>
<keyword evidence="6" id="KW-0297">G-protein coupled receptor</keyword>
<dbReference type="InterPro" id="IPR017452">
    <property type="entry name" value="GPCR_Rhodpsn_7TM"/>
</dbReference>
<dbReference type="PANTHER" id="PTHR24225:SF48">
    <property type="entry name" value="C3A ANAPHYLATOXIN CHEMOTACTIC RECEPTOR-RELATED"/>
    <property type="match status" value="1"/>
</dbReference>
<dbReference type="PRINTS" id="PR00237">
    <property type="entry name" value="GPCRRHODOPSN"/>
</dbReference>
<keyword evidence="2" id="KW-1003">Cell membrane</keyword>
<proteinExistence type="inferred from homology"/>
<evidence type="ECO:0000256" key="8">
    <source>
        <dbReference type="ARBA" id="ARBA00023157"/>
    </source>
</evidence>
<feature type="transmembrane region" description="Helical" evidence="13">
    <location>
        <begin position="304"/>
        <end position="330"/>
    </location>
</feature>
<comment type="caution">
    <text evidence="15">The sequence shown here is derived from an EMBL/GenBank/DDBJ whole genome shotgun (WGS) entry which is preliminary data.</text>
</comment>
<protein>
    <submittedName>
        <fullName evidence="15">C3a anaphylatoxin chemotactic receptor-like</fullName>
    </submittedName>
</protein>
<gene>
    <name evidence="15" type="ORF">NXF25_014981</name>
</gene>
<keyword evidence="7 13" id="KW-0472">Membrane</keyword>
<dbReference type="PANTHER" id="PTHR24225">
    <property type="entry name" value="CHEMOTACTIC RECEPTOR"/>
    <property type="match status" value="1"/>
</dbReference>
<feature type="transmembrane region" description="Helical" evidence="13">
    <location>
        <begin position="76"/>
        <end position="96"/>
    </location>
</feature>
<sequence length="394" mass="44364">MQPNNPVKEDQQKRGNVILATSDRFFSSNFFRSPSLQRPVCIMNASSTALWLPNASLPSSLETSSDINRFRNTLKIVFYTVVFLLGAFGNGVVIWITARQVSRTVSCVWFFNLALADFLFSVSRIAPLVAMKEGWVFGSFACKVNGFIKYLNMFCSEFLLAAISMDRAACIAYPLWARKHRNIRLVWLAAIGAWLTAIVTSIPFYLYRKVDTKNNQTKCLVMLKGEKPGVQVTISILRLICGFLASFTIIVICYGIILVVLRRRQTSLHSKSFKVIFVLVVTFFLCWLPYHITQLLKLAGAESTAFSFTALFAAFLAYLNSCVNPFLYFFMGMDFHTRLTLYNIIRALRRILLEENSSINQKSSSSNKGSFSTNEQAKSSEISPVNCGNSTPQT</sequence>
<feature type="compositionally biased region" description="Low complexity" evidence="12">
    <location>
        <begin position="360"/>
        <end position="374"/>
    </location>
</feature>
<dbReference type="EMBL" id="JAOTOJ010000011">
    <property type="protein sequence ID" value="KAK9394453.1"/>
    <property type="molecule type" value="Genomic_DNA"/>
</dbReference>
<evidence type="ECO:0000256" key="2">
    <source>
        <dbReference type="ARBA" id="ARBA00022475"/>
    </source>
</evidence>
<dbReference type="GO" id="GO:0004875">
    <property type="term" value="F:complement receptor activity"/>
    <property type="evidence" value="ECO:0007669"/>
    <property type="project" value="InterPro"/>
</dbReference>
<evidence type="ECO:0000256" key="10">
    <source>
        <dbReference type="ARBA" id="ARBA00023224"/>
    </source>
</evidence>
<keyword evidence="16" id="KW-1185">Reference proteome</keyword>
<dbReference type="GO" id="GO:0005886">
    <property type="term" value="C:plasma membrane"/>
    <property type="evidence" value="ECO:0007669"/>
    <property type="project" value="UniProtKB-SubCell"/>
</dbReference>
<feature type="transmembrane region" description="Helical" evidence="13">
    <location>
        <begin position="185"/>
        <end position="207"/>
    </location>
</feature>
<evidence type="ECO:0000256" key="11">
    <source>
        <dbReference type="ARBA" id="ARBA00025736"/>
    </source>
</evidence>
<keyword evidence="9 15" id="KW-0675">Receptor</keyword>
<dbReference type="GO" id="GO:0006954">
    <property type="term" value="P:inflammatory response"/>
    <property type="evidence" value="ECO:0007669"/>
    <property type="project" value="TreeGrafter"/>
</dbReference>
<evidence type="ECO:0000256" key="4">
    <source>
        <dbReference type="ARBA" id="ARBA00022692"/>
    </source>
</evidence>